<dbReference type="EMBL" id="GL890970">
    <property type="protein sequence ID" value="EGJ29048.1"/>
    <property type="molecule type" value="Genomic_DNA"/>
</dbReference>
<dbReference type="GO" id="GO:0008270">
    <property type="term" value="F:zinc ion binding"/>
    <property type="evidence" value="ECO:0007669"/>
    <property type="project" value="InterPro"/>
</dbReference>
<dbReference type="HOGENOM" id="CLU_104142_2_0_3"/>
<sequence length="117" mass="13838">MTISVELRRRVIQEANFRCEYCKTSSQLTGTPLVMEHIWPRSQRGTDNRENLAASCYRCNEFKGSKIYAVDPQTGQYVALYNPRNQFWERPFHLEQWWNSYCWNNTSGPSNSIAFFN</sequence>
<reference evidence="3" key="1">
    <citation type="journal article" date="2011" name="Proc. Natl. Acad. Sci. U.S.A.">
        <title>Genomic insights into the physiology and ecology of the marine filamentous cyanobacterium Lyngbya majuscula.</title>
        <authorList>
            <person name="Jones A.C."/>
            <person name="Monroe E.A."/>
            <person name="Podell S."/>
            <person name="Hess W.R."/>
            <person name="Klages S."/>
            <person name="Esquenazi E."/>
            <person name="Niessen S."/>
            <person name="Hoover H."/>
            <person name="Rothmann M."/>
            <person name="Lasken R.S."/>
            <person name="Yates J.R.III."/>
            <person name="Reinhardt R."/>
            <person name="Kube M."/>
            <person name="Burkart M.D."/>
            <person name="Allen E.E."/>
            <person name="Dorrestein P.C."/>
            <person name="Gerwick W.H."/>
            <person name="Gerwick L."/>
        </authorList>
    </citation>
    <scope>NUCLEOTIDE SEQUENCE [LARGE SCALE GENOMIC DNA]</scope>
    <source>
        <strain evidence="3">3L</strain>
    </source>
</reference>
<dbReference type="SMART" id="SM00507">
    <property type="entry name" value="HNHc"/>
    <property type="match status" value="1"/>
</dbReference>
<dbReference type="PANTHER" id="PTHR33877">
    <property type="entry name" value="SLL1193 PROTEIN"/>
    <property type="match status" value="1"/>
</dbReference>
<name>F4Y1A6_9CYAN</name>
<organism evidence="2 3">
    <name type="scientific">Moorena producens 3L</name>
    <dbReference type="NCBI Taxonomy" id="489825"/>
    <lineage>
        <taxon>Bacteria</taxon>
        <taxon>Bacillati</taxon>
        <taxon>Cyanobacteriota</taxon>
        <taxon>Cyanophyceae</taxon>
        <taxon>Coleofasciculales</taxon>
        <taxon>Coleofasciculaceae</taxon>
        <taxon>Moorena</taxon>
    </lineage>
</organism>
<dbReference type="Pfam" id="PF01844">
    <property type="entry name" value="HNH"/>
    <property type="match status" value="1"/>
</dbReference>
<keyword evidence="3" id="KW-1185">Reference proteome</keyword>
<dbReference type="AlphaFoldDB" id="F4Y1A6"/>
<proteinExistence type="predicted"/>
<dbReference type="CDD" id="cd00085">
    <property type="entry name" value="HNHc"/>
    <property type="match status" value="1"/>
</dbReference>
<dbReference type="InterPro" id="IPR003615">
    <property type="entry name" value="HNH_nuc"/>
</dbReference>
<dbReference type="RefSeq" id="WP_008189767.1">
    <property type="nucleotide sequence ID" value="NZ_GL890970.1"/>
</dbReference>
<dbReference type="GO" id="GO:0003676">
    <property type="term" value="F:nucleic acid binding"/>
    <property type="evidence" value="ECO:0007669"/>
    <property type="project" value="InterPro"/>
</dbReference>
<accession>F4Y1A6</accession>
<dbReference type="PANTHER" id="PTHR33877:SF1">
    <property type="entry name" value="TYPE IV METHYL-DIRECTED RESTRICTION ENZYME ECOKMCRA"/>
    <property type="match status" value="1"/>
</dbReference>
<feature type="domain" description="HNH nuclease" evidence="1">
    <location>
        <begin position="6"/>
        <end position="61"/>
    </location>
</feature>
<evidence type="ECO:0000259" key="1">
    <source>
        <dbReference type="SMART" id="SM00507"/>
    </source>
</evidence>
<evidence type="ECO:0000313" key="2">
    <source>
        <dbReference type="EMBL" id="EGJ29048.1"/>
    </source>
</evidence>
<dbReference type="Proteomes" id="UP000003959">
    <property type="component" value="Unassembled WGS sequence"/>
</dbReference>
<gene>
    <name evidence="2" type="ORF">LYNGBM3L_65610</name>
</gene>
<protein>
    <recommendedName>
        <fullName evidence="1">HNH nuclease domain-containing protein</fullName>
    </recommendedName>
</protein>
<dbReference type="eggNOG" id="COG1403">
    <property type="taxonomic scope" value="Bacteria"/>
</dbReference>
<dbReference type="GO" id="GO:0004519">
    <property type="term" value="F:endonuclease activity"/>
    <property type="evidence" value="ECO:0007669"/>
    <property type="project" value="InterPro"/>
</dbReference>
<evidence type="ECO:0000313" key="3">
    <source>
        <dbReference type="Proteomes" id="UP000003959"/>
    </source>
</evidence>
<dbReference type="InterPro" id="IPR052892">
    <property type="entry name" value="NA-targeting_endonuclease"/>
</dbReference>
<dbReference type="InterPro" id="IPR002711">
    <property type="entry name" value="HNH"/>
</dbReference>
<dbReference type="Gene3D" id="1.10.30.50">
    <property type="match status" value="1"/>
</dbReference>